<gene>
    <name evidence="5" type="primary">LOC116294808</name>
</gene>
<dbReference type="SUPFAM" id="SSF48403">
    <property type="entry name" value="Ankyrin repeat"/>
    <property type="match status" value="1"/>
</dbReference>
<sequence length="380" mass="42027">MSVPLRPDPPIVGKVTHNSIELYWNPPEKGSPEKGDSRLRYCIQEEEVGNKSKGFGNVYSGYSTSNVFEGLEPRTQYRYRIRCMNDNGNSAWSVVVMVSTTAKPKTSEDLQKAVAKNDVETVANIIPTLSWQAVDSPDKFGISPLMVAAQKGYKEVAKTLIDNKADVHFQNSSGKTALMMACFSGQLEVAKLLRAEGASWDTVDKTGSMALHWAVDGANLDVVRWMLSDGCPVDVKDSTSGWTPLMRVAAVNGNANVAKILIHHGANVNSMDKEDKTVLMNAALNGFEALVKLLVKKGANVNQKSDYGKTALDFAKSFEHENVARFLQEQIEMLKNADRDRKLEEARSTRSSEFKPKIKSQERQNTIPNDLQKENISINV</sequence>
<dbReference type="PANTHER" id="PTHR24183:SF1">
    <property type="entry name" value="FIBRONECTIN TYPE 3 AND ANKYRIN REPEAT DOMAINS PROTEIN 1"/>
    <property type="match status" value="1"/>
</dbReference>
<dbReference type="CDD" id="cd00063">
    <property type="entry name" value="FN3"/>
    <property type="match status" value="1"/>
</dbReference>
<protein>
    <submittedName>
        <fullName evidence="5">Fibronectin type 3 and ankyrin repeat domains protein 1-like</fullName>
    </submittedName>
</protein>
<evidence type="ECO:0000256" key="2">
    <source>
        <dbReference type="SAM" id="MobiDB-lite"/>
    </source>
</evidence>
<dbReference type="GO" id="GO:0005634">
    <property type="term" value="C:nucleus"/>
    <property type="evidence" value="ECO:0007669"/>
    <property type="project" value="TreeGrafter"/>
</dbReference>
<name>A0A6P8HPM8_ACTTE</name>
<dbReference type="Gene3D" id="2.60.40.10">
    <property type="entry name" value="Immunoglobulins"/>
    <property type="match status" value="1"/>
</dbReference>
<feature type="repeat" description="ANK" evidence="1">
    <location>
        <begin position="274"/>
        <end position="306"/>
    </location>
</feature>
<dbReference type="KEGG" id="aten:116294808"/>
<dbReference type="InterPro" id="IPR002110">
    <property type="entry name" value="Ankyrin_rpt"/>
</dbReference>
<keyword evidence="4" id="KW-1185">Reference proteome</keyword>
<dbReference type="PANTHER" id="PTHR24183">
    <property type="entry name" value="FIBRONECTIN TYPE 3 AND ANKYRIN REPEAT DOMAINS PROTEIN 1"/>
    <property type="match status" value="1"/>
</dbReference>
<dbReference type="InterPro" id="IPR013783">
    <property type="entry name" value="Ig-like_fold"/>
</dbReference>
<dbReference type="InterPro" id="IPR036116">
    <property type="entry name" value="FN3_sf"/>
</dbReference>
<dbReference type="PROSITE" id="PS50088">
    <property type="entry name" value="ANK_REPEAT"/>
    <property type="match status" value="5"/>
</dbReference>
<accession>A0A6P8HPM8</accession>
<reference evidence="5" key="1">
    <citation type="submission" date="2025-08" db="UniProtKB">
        <authorList>
            <consortium name="RefSeq"/>
        </authorList>
    </citation>
    <scope>IDENTIFICATION</scope>
    <source>
        <tissue evidence="5">Tentacle</tissue>
    </source>
</reference>
<proteinExistence type="predicted"/>
<feature type="repeat" description="ANK" evidence="1">
    <location>
        <begin position="173"/>
        <end position="205"/>
    </location>
</feature>
<evidence type="ECO:0000256" key="1">
    <source>
        <dbReference type="PROSITE-ProRule" id="PRU00023"/>
    </source>
</evidence>
<dbReference type="SMART" id="SM00060">
    <property type="entry name" value="FN3"/>
    <property type="match status" value="1"/>
</dbReference>
<feature type="domain" description="Fibronectin type-III" evidence="3">
    <location>
        <begin position="6"/>
        <end position="104"/>
    </location>
</feature>
<dbReference type="Pfam" id="PF00041">
    <property type="entry name" value="fn3"/>
    <property type="match status" value="1"/>
</dbReference>
<dbReference type="SUPFAM" id="SSF49265">
    <property type="entry name" value="Fibronectin type III"/>
    <property type="match status" value="1"/>
</dbReference>
<dbReference type="OrthoDB" id="9995210at2759"/>
<dbReference type="InterPro" id="IPR036770">
    <property type="entry name" value="Ankyrin_rpt-contain_sf"/>
</dbReference>
<evidence type="ECO:0000313" key="5">
    <source>
        <dbReference type="RefSeq" id="XP_031558329.1"/>
    </source>
</evidence>
<dbReference type="RefSeq" id="XP_031558329.1">
    <property type="nucleotide sequence ID" value="XM_031702469.1"/>
</dbReference>
<dbReference type="PROSITE" id="PS50297">
    <property type="entry name" value="ANK_REP_REGION"/>
    <property type="match status" value="5"/>
</dbReference>
<feature type="region of interest" description="Disordered" evidence="2">
    <location>
        <begin position="339"/>
        <end position="364"/>
    </location>
</feature>
<dbReference type="FunCoup" id="A0A6P8HPM8">
    <property type="interactions" value="329"/>
</dbReference>
<dbReference type="Proteomes" id="UP000515163">
    <property type="component" value="Unplaced"/>
</dbReference>
<dbReference type="InParanoid" id="A0A6P8HPM8"/>
<dbReference type="GeneID" id="116294808"/>
<evidence type="ECO:0000259" key="3">
    <source>
        <dbReference type="PROSITE" id="PS50853"/>
    </source>
</evidence>
<dbReference type="Pfam" id="PF12796">
    <property type="entry name" value="Ank_2"/>
    <property type="match status" value="2"/>
</dbReference>
<feature type="repeat" description="ANK" evidence="1">
    <location>
        <begin position="140"/>
        <end position="172"/>
    </location>
</feature>
<dbReference type="Gene3D" id="1.25.40.20">
    <property type="entry name" value="Ankyrin repeat-containing domain"/>
    <property type="match status" value="3"/>
</dbReference>
<feature type="repeat" description="ANK" evidence="1">
    <location>
        <begin position="206"/>
        <end position="238"/>
    </location>
</feature>
<dbReference type="Pfam" id="PF00023">
    <property type="entry name" value="Ank"/>
    <property type="match status" value="1"/>
</dbReference>
<dbReference type="InterPro" id="IPR003961">
    <property type="entry name" value="FN3_dom"/>
</dbReference>
<dbReference type="AlphaFoldDB" id="A0A6P8HPM8"/>
<evidence type="ECO:0000313" key="4">
    <source>
        <dbReference type="Proteomes" id="UP000515163"/>
    </source>
</evidence>
<dbReference type="PROSITE" id="PS50853">
    <property type="entry name" value="FN3"/>
    <property type="match status" value="1"/>
</dbReference>
<dbReference type="GO" id="GO:0042981">
    <property type="term" value="P:regulation of apoptotic process"/>
    <property type="evidence" value="ECO:0007669"/>
    <property type="project" value="TreeGrafter"/>
</dbReference>
<organism evidence="4 5">
    <name type="scientific">Actinia tenebrosa</name>
    <name type="common">Australian red waratah sea anemone</name>
    <dbReference type="NCBI Taxonomy" id="6105"/>
    <lineage>
        <taxon>Eukaryota</taxon>
        <taxon>Metazoa</taxon>
        <taxon>Cnidaria</taxon>
        <taxon>Anthozoa</taxon>
        <taxon>Hexacorallia</taxon>
        <taxon>Actiniaria</taxon>
        <taxon>Actiniidae</taxon>
        <taxon>Actinia</taxon>
    </lineage>
</organism>
<feature type="compositionally biased region" description="Basic and acidic residues" evidence="2">
    <location>
        <begin position="339"/>
        <end position="362"/>
    </location>
</feature>
<keyword evidence="1" id="KW-0040">ANK repeat</keyword>
<feature type="repeat" description="ANK" evidence="1">
    <location>
        <begin position="240"/>
        <end position="273"/>
    </location>
</feature>
<dbReference type="SMART" id="SM00248">
    <property type="entry name" value="ANK"/>
    <property type="match status" value="6"/>
</dbReference>
<dbReference type="PRINTS" id="PR01415">
    <property type="entry name" value="ANKYRIN"/>
</dbReference>